<name>A0ABR1CZA0_NECAM</name>
<evidence type="ECO:0000313" key="1">
    <source>
        <dbReference type="EMBL" id="KAK6743510.1"/>
    </source>
</evidence>
<gene>
    <name evidence="1" type="primary">Necator_chrIII.g11415</name>
    <name evidence="1" type="ORF">RB195_010650</name>
</gene>
<proteinExistence type="predicted"/>
<dbReference type="EMBL" id="JAVFWL010000003">
    <property type="protein sequence ID" value="KAK6743510.1"/>
    <property type="molecule type" value="Genomic_DNA"/>
</dbReference>
<keyword evidence="2" id="KW-1185">Reference proteome</keyword>
<accession>A0ABR1CZA0</accession>
<sequence length="92" mass="10675">MIRIDDRWTERTLEWIQGDAKRPRRRPPKRWGDVFATWVDQLRAELDTAQGISSPSLTKFEDILDDNGEGMKRVEEMLGLAHPVNTGHLSFI</sequence>
<reference evidence="1 2" key="1">
    <citation type="submission" date="2023-08" db="EMBL/GenBank/DDBJ databases">
        <title>A Necator americanus chromosomal reference genome.</title>
        <authorList>
            <person name="Ilik V."/>
            <person name="Petrzelkova K.J."/>
            <person name="Pardy F."/>
            <person name="Fuh T."/>
            <person name="Niatou-Singa F.S."/>
            <person name="Gouil Q."/>
            <person name="Baker L."/>
            <person name="Ritchie M.E."/>
            <person name="Jex A.R."/>
            <person name="Gazzola D."/>
            <person name="Li H."/>
            <person name="Toshio Fujiwara R."/>
            <person name="Zhan B."/>
            <person name="Aroian R.V."/>
            <person name="Pafco B."/>
            <person name="Schwarz E.M."/>
        </authorList>
    </citation>
    <scope>NUCLEOTIDE SEQUENCE [LARGE SCALE GENOMIC DNA]</scope>
    <source>
        <strain evidence="1 2">Aroian</strain>
        <tissue evidence="1">Whole animal</tissue>
    </source>
</reference>
<organism evidence="1 2">
    <name type="scientific">Necator americanus</name>
    <name type="common">Human hookworm</name>
    <dbReference type="NCBI Taxonomy" id="51031"/>
    <lineage>
        <taxon>Eukaryota</taxon>
        <taxon>Metazoa</taxon>
        <taxon>Ecdysozoa</taxon>
        <taxon>Nematoda</taxon>
        <taxon>Chromadorea</taxon>
        <taxon>Rhabditida</taxon>
        <taxon>Rhabditina</taxon>
        <taxon>Rhabditomorpha</taxon>
        <taxon>Strongyloidea</taxon>
        <taxon>Ancylostomatidae</taxon>
        <taxon>Bunostominae</taxon>
        <taxon>Necator</taxon>
    </lineage>
</organism>
<protein>
    <submittedName>
        <fullName evidence="1">Uncharacterized protein</fullName>
    </submittedName>
</protein>
<dbReference type="Proteomes" id="UP001303046">
    <property type="component" value="Unassembled WGS sequence"/>
</dbReference>
<comment type="caution">
    <text evidence="1">The sequence shown here is derived from an EMBL/GenBank/DDBJ whole genome shotgun (WGS) entry which is preliminary data.</text>
</comment>
<evidence type="ECO:0000313" key="2">
    <source>
        <dbReference type="Proteomes" id="UP001303046"/>
    </source>
</evidence>